<keyword evidence="7" id="KW-1185">Reference proteome</keyword>
<protein>
    <submittedName>
        <fullName evidence="6">Adenylyl-sulfate kinase</fullName>
        <ecNumber evidence="6">2.7.1.25</ecNumber>
    </submittedName>
</protein>
<feature type="domain" description="APS kinase" evidence="5">
    <location>
        <begin position="2"/>
        <end position="144"/>
    </location>
</feature>
<keyword evidence="6" id="KW-0418">Kinase</keyword>
<dbReference type="EC" id="2.7.1.25" evidence="6"/>
<dbReference type="NCBIfam" id="NF004041">
    <property type="entry name" value="PRK05541.1"/>
    <property type="match status" value="1"/>
</dbReference>
<organism evidence="6 7">
    <name type="scientific">Helicobacter colisuis</name>
    <dbReference type="NCBI Taxonomy" id="2949739"/>
    <lineage>
        <taxon>Bacteria</taxon>
        <taxon>Pseudomonadati</taxon>
        <taxon>Campylobacterota</taxon>
        <taxon>Epsilonproteobacteria</taxon>
        <taxon>Campylobacterales</taxon>
        <taxon>Helicobacteraceae</taxon>
        <taxon>Helicobacter</taxon>
    </lineage>
</organism>
<dbReference type="Gene3D" id="3.40.50.300">
    <property type="entry name" value="P-loop containing nucleotide triphosphate hydrolases"/>
    <property type="match status" value="1"/>
</dbReference>
<dbReference type="GO" id="GO:0004020">
    <property type="term" value="F:adenylylsulfate kinase activity"/>
    <property type="evidence" value="ECO:0007669"/>
    <property type="project" value="UniProtKB-EC"/>
</dbReference>
<accession>A0ABT0TTC4</accession>
<dbReference type="RefSeq" id="WP_250603776.1">
    <property type="nucleotide sequence ID" value="NZ_JAMOKX010000002.1"/>
</dbReference>
<dbReference type="SUPFAM" id="SSF52540">
    <property type="entry name" value="P-loop containing nucleoside triphosphate hydrolases"/>
    <property type="match status" value="1"/>
</dbReference>
<dbReference type="Pfam" id="PF01583">
    <property type="entry name" value="APS_kinase"/>
    <property type="match status" value="1"/>
</dbReference>
<reference evidence="6" key="1">
    <citation type="submission" date="2022-06" db="EMBL/GenBank/DDBJ databases">
        <title>Helicobacter colisuis sp. nov.</title>
        <authorList>
            <person name="Papic B."/>
            <person name="Gruntar I."/>
        </authorList>
    </citation>
    <scope>NUCLEOTIDE SEQUENCE</scope>
    <source>
        <strain evidence="6">11154-15</strain>
    </source>
</reference>
<dbReference type="Proteomes" id="UP001057522">
    <property type="component" value="Unassembled WGS sequence"/>
</dbReference>
<evidence type="ECO:0000256" key="1">
    <source>
        <dbReference type="ARBA" id="ARBA00004806"/>
    </source>
</evidence>
<evidence type="ECO:0000256" key="3">
    <source>
        <dbReference type="ARBA" id="ARBA00022741"/>
    </source>
</evidence>
<dbReference type="PANTHER" id="PTHR11055:SF37">
    <property type="entry name" value="ATP SULFURYLASE 2"/>
    <property type="match status" value="1"/>
</dbReference>
<dbReference type="InterPro" id="IPR027417">
    <property type="entry name" value="P-loop_NTPase"/>
</dbReference>
<sequence length="171" mass="19470">MQGILVYITGLSGSGKSTLAKMVVENLLKEFGIHAVHLDGDLLRSCISNNNYTLQGRLEMASYYVKVAKLLVDQGFIVVLSTISMFEAVRAFNRENFKNYLEVFLNVSEKIRINRDPKNFYKNNTQNMAGLNQDVELPKRSHLVYTDNFNINNACRDIIEKLKEVNAKFAL</sequence>
<dbReference type="PANTHER" id="PTHR11055">
    <property type="entry name" value="BIFUNCTIONAL 3'-PHOSPHOADENOSINE 5'-PHOSPHOSULFATE SYNTHASE"/>
    <property type="match status" value="1"/>
</dbReference>
<comment type="pathway">
    <text evidence="1">Sulfur metabolism; hydrogen sulfide biosynthesis; sulfite from sulfate: step 2/3.</text>
</comment>
<evidence type="ECO:0000256" key="2">
    <source>
        <dbReference type="ARBA" id="ARBA00022679"/>
    </source>
</evidence>
<dbReference type="EMBL" id="JAMOKX010000002">
    <property type="protein sequence ID" value="MCL9819160.1"/>
    <property type="molecule type" value="Genomic_DNA"/>
</dbReference>
<comment type="caution">
    <text evidence="6">The sequence shown here is derived from an EMBL/GenBank/DDBJ whole genome shotgun (WGS) entry which is preliminary data.</text>
</comment>
<evidence type="ECO:0000259" key="5">
    <source>
        <dbReference type="Pfam" id="PF01583"/>
    </source>
</evidence>
<gene>
    <name evidence="6" type="ORF">NCR95_03090</name>
</gene>
<dbReference type="InterPro" id="IPR059117">
    <property type="entry name" value="APS_kinase_dom"/>
</dbReference>
<name>A0ABT0TTC4_9HELI</name>
<keyword evidence="4" id="KW-0067">ATP-binding</keyword>
<evidence type="ECO:0000313" key="7">
    <source>
        <dbReference type="Proteomes" id="UP001057522"/>
    </source>
</evidence>
<evidence type="ECO:0000313" key="6">
    <source>
        <dbReference type="EMBL" id="MCL9819160.1"/>
    </source>
</evidence>
<keyword evidence="3" id="KW-0547">Nucleotide-binding</keyword>
<evidence type="ECO:0000256" key="4">
    <source>
        <dbReference type="ARBA" id="ARBA00022840"/>
    </source>
</evidence>
<keyword evidence="2 6" id="KW-0808">Transferase</keyword>
<proteinExistence type="predicted"/>